<comment type="subcellular location">
    <subcellularLocation>
        <location evidence="1">Membrane</location>
        <topology evidence="1">Multi-pass membrane protein</topology>
    </subcellularLocation>
</comment>
<organism evidence="7 8">
    <name type="scientific">Arthrobacter parietis</name>
    <dbReference type="NCBI Taxonomy" id="271434"/>
    <lineage>
        <taxon>Bacteria</taxon>
        <taxon>Bacillati</taxon>
        <taxon>Actinomycetota</taxon>
        <taxon>Actinomycetes</taxon>
        <taxon>Micrococcales</taxon>
        <taxon>Micrococcaceae</taxon>
        <taxon>Arthrobacter</taxon>
    </lineage>
</organism>
<evidence type="ECO:0000256" key="2">
    <source>
        <dbReference type="ARBA" id="ARBA00022692"/>
    </source>
</evidence>
<evidence type="ECO:0000259" key="6">
    <source>
        <dbReference type="Pfam" id="PF13515"/>
    </source>
</evidence>
<dbReference type="RefSeq" id="WP_346027877.1">
    <property type="nucleotide sequence ID" value="NZ_BAAAON010000001.1"/>
</dbReference>
<comment type="caution">
    <text evidence="7">The sequence shown here is derived from an EMBL/GenBank/DDBJ whole genome shotgun (WGS) entry which is preliminary data.</text>
</comment>
<feature type="transmembrane region" description="Helical" evidence="5">
    <location>
        <begin position="126"/>
        <end position="147"/>
    </location>
</feature>
<name>A0ABN3ATI7_9MICC</name>
<keyword evidence="4 5" id="KW-0472">Membrane</keyword>
<dbReference type="EMBL" id="BAAAON010000001">
    <property type="protein sequence ID" value="GAA2174630.1"/>
    <property type="molecule type" value="Genomic_DNA"/>
</dbReference>
<dbReference type="InterPro" id="IPR049453">
    <property type="entry name" value="Memb_transporter_dom"/>
</dbReference>
<keyword evidence="3 5" id="KW-1133">Transmembrane helix</keyword>
<evidence type="ECO:0000256" key="5">
    <source>
        <dbReference type="SAM" id="Phobius"/>
    </source>
</evidence>
<keyword evidence="8" id="KW-1185">Reference proteome</keyword>
<evidence type="ECO:0000313" key="8">
    <source>
        <dbReference type="Proteomes" id="UP001500974"/>
    </source>
</evidence>
<proteinExistence type="predicted"/>
<feature type="transmembrane region" description="Helical" evidence="5">
    <location>
        <begin position="25"/>
        <end position="46"/>
    </location>
</feature>
<evidence type="ECO:0000256" key="4">
    <source>
        <dbReference type="ARBA" id="ARBA00023136"/>
    </source>
</evidence>
<feature type="transmembrane region" description="Helical" evidence="5">
    <location>
        <begin position="100"/>
        <end position="119"/>
    </location>
</feature>
<evidence type="ECO:0000313" key="7">
    <source>
        <dbReference type="EMBL" id="GAA2174630.1"/>
    </source>
</evidence>
<protein>
    <recommendedName>
        <fullName evidence="6">Integral membrane bound transporter domain-containing protein</fullName>
    </recommendedName>
</protein>
<evidence type="ECO:0000256" key="3">
    <source>
        <dbReference type="ARBA" id="ARBA00022989"/>
    </source>
</evidence>
<sequence length="371" mass="39382">MPQDTQRTLVNRLGWLKPSVTRSKLLLACKAALAVGIAWVVAPLMPGVVDEYPYYAPLGALLSMHSTLKGSAKYGLQILAGLALGILLAAIVLVVGAPNFLTISLVVAVGVLIGSMRWLGAPGQEYLPIAALFVLIVGGQDASGYAIGYLVQMIVGIAVGLLVNLLVLPPLTFDSAVQKASRFRRSLSRHLNDVGTALTESWPPTREDWAGQNDALAAAAAEVRGTIHLADDSRKGNPRAKIHKRNLEADYEDLAALENVTFHIRDLTEVLAGAVWGKPFPVELPATLCEPLSQAILAVADVLDAWDGQADPQEPIKHAERSIERLHAGLDEHRSGGPASMSAGATVAMALQRILAAVRIRLEGARAGHAD</sequence>
<reference evidence="7 8" key="1">
    <citation type="journal article" date="2019" name="Int. J. Syst. Evol. Microbiol.">
        <title>The Global Catalogue of Microorganisms (GCM) 10K type strain sequencing project: providing services to taxonomists for standard genome sequencing and annotation.</title>
        <authorList>
            <consortium name="The Broad Institute Genomics Platform"/>
            <consortium name="The Broad Institute Genome Sequencing Center for Infectious Disease"/>
            <person name="Wu L."/>
            <person name="Ma J."/>
        </authorList>
    </citation>
    <scope>NUCLEOTIDE SEQUENCE [LARGE SCALE GENOMIC DNA]</scope>
    <source>
        <strain evidence="7 8">JCM 14917</strain>
    </source>
</reference>
<keyword evidence="2 5" id="KW-0812">Transmembrane</keyword>
<gene>
    <name evidence="7" type="ORF">GCM10009784_13740</name>
</gene>
<dbReference type="Pfam" id="PF13515">
    <property type="entry name" value="FUSC_2"/>
    <property type="match status" value="1"/>
</dbReference>
<dbReference type="Proteomes" id="UP001500974">
    <property type="component" value="Unassembled WGS sequence"/>
</dbReference>
<feature type="domain" description="Integral membrane bound transporter" evidence="6">
    <location>
        <begin position="37"/>
        <end position="163"/>
    </location>
</feature>
<accession>A0ABN3ATI7</accession>
<feature type="transmembrane region" description="Helical" evidence="5">
    <location>
        <begin position="153"/>
        <end position="177"/>
    </location>
</feature>
<evidence type="ECO:0000256" key="1">
    <source>
        <dbReference type="ARBA" id="ARBA00004141"/>
    </source>
</evidence>
<feature type="transmembrane region" description="Helical" evidence="5">
    <location>
        <begin position="75"/>
        <end position="94"/>
    </location>
</feature>